<evidence type="ECO:0000313" key="4">
    <source>
        <dbReference type="Proteomes" id="UP000298111"/>
    </source>
</evidence>
<dbReference type="GeneID" id="75181047"/>
<feature type="compositionally biased region" description="Low complexity" evidence="1">
    <location>
        <begin position="186"/>
        <end position="198"/>
    </location>
</feature>
<feature type="region of interest" description="Disordered" evidence="1">
    <location>
        <begin position="164"/>
        <end position="201"/>
    </location>
</feature>
<keyword evidence="2" id="KW-0472">Membrane</keyword>
<reference evidence="3 4" key="1">
    <citation type="submission" date="2018-10" db="EMBL/GenBank/DDBJ databases">
        <title>Isolation of pseudouridimycin from Streptomyces albus DSM 40763.</title>
        <authorList>
            <person name="Rosenqvist P."/>
            <person name="Metsae-Ketelae M."/>
            <person name="Virta P."/>
        </authorList>
    </citation>
    <scope>NUCLEOTIDE SEQUENCE [LARGE SCALE GENOMIC DNA]</scope>
    <source>
        <strain evidence="3 4">DSM 40763</strain>
    </source>
</reference>
<dbReference type="EMBL" id="RCIY01000088">
    <property type="protein sequence ID" value="TGG78049.1"/>
    <property type="molecule type" value="Genomic_DNA"/>
</dbReference>
<dbReference type="AlphaFoldDB" id="A0A8H1L797"/>
<keyword evidence="2" id="KW-1133">Transmembrane helix</keyword>
<feature type="transmembrane region" description="Helical" evidence="2">
    <location>
        <begin position="295"/>
        <end position="317"/>
    </location>
</feature>
<keyword evidence="2" id="KW-0812">Transmembrane</keyword>
<proteinExistence type="predicted"/>
<feature type="transmembrane region" description="Helical" evidence="2">
    <location>
        <begin position="344"/>
        <end position="367"/>
    </location>
</feature>
<feature type="transmembrane region" description="Helical" evidence="2">
    <location>
        <begin position="140"/>
        <end position="162"/>
    </location>
</feature>
<protein>
    <submittedName>
        <fullName evidence="3">Uncharacterized protein</fullName>
    </submittedName>
</protein>
<evidence type="ECO:0000256" key="2">
    <source>
        <dbReference type="SAM" id="Phobius"/>
    </source>
</evidence>
<sequence length="448" mass="43863">MLTLRLTLSAPPLALLLRLLLLCSSAAVGLLLLSTLSHALEHPGHPGGALSGLAWCLVPLAVTARLSAALGDTAPAPEARGGLTAAGLGPLRIALLAARTAAAPCMLGSALTLLVCVRAGTHAVPPSGAVLGLPLPGPSLPLPAALTLLSAAPVLAATAAAWGAREGRPPARPPAPASRKTGATGRESATASRESATAVPQPAVPFRKPVAVLGSTPAATEDDEAAPQGHEGRSAAFRAGLATGLLLAACGLLLARLAAQRALTGNGPAAHAGSVMTAGHTPADALAASLLPAGWLLAACGLVLAGPGLLALGGRLLTNGQPGPARLLAGRSLAGEASWSGQPLGALSAVAAATTALALTLLAGAQAALPGPLAALAALSVACCVVGTWLAVRSRVRDSHVPLGELLDRLGAPRRARRSVTLLRAAVLTTVFVLLAAPAGALAALPPH</sequence>
<dbReference type="RefSeq" id="WP_051803450.1">
    <property type="nucleotide sequence ID" value="NZ_BNEJ01000031.1"/>
</dbReference>
<feature type="transmembrane region" description="Helical" evidence="2">
    <location>
        <begin position="373"/>
        <end position="392"/>
    </location>
</feature>
<comment type="caution">
    <text evidence="3">The sequence shown here is derived from an EMBL/GenBank/DDBJ whole genome shotgun (WGS) entry which is preliminary data.</text>
</comment>
<organism evidence="3 4">
    <name type="scientific">Streptomyces albus</name>
    <dbReference type="NCBI Taxonomy" id="1888"/>
    <lineage>
        <taxon>Bacteria</taxon>
        <taxon>Bacillati</taxon>
        <taxon>Actinomycetota</taxon>
        <taxon>Actinomycetes</taxon>
        <taxon>Kitasatosporales</taxon>
        <taxon>Streptomycetaceae</taxon>
        <taxon>Streptomyces</taxon>
    </lineage>
</organism>
<name>A0A8H1L797_9ACTN</name>
<accession>A0A8H1L797</accession>
<feature type="transmembrane region" description="Helical" evidence="2">
    <location>
        <begin position="422"/>
        <end position="445"/>
    </location>
</feature>
<evidence type="ECO:0000256" key="1">
    <source>
        <dbReference type="SAM" id="MobiDB-lite"/>
    </source>
</evidence>
<gene>
    <name evidence="3" type="ORF">D8771_25680</name>
</gene>
<dbReference type="Proteomes" id="UP000298111">
    <property type="component" value="Unassembled WGS sequence"/>
</dbReference>
<feature type="transmembrane region" description="Helical" evidence="2">
    <location>
        <begin position="239"/>
        <end position="259"/>
    </location>
</feature>
<evidence type="ECO:0000313" key="3">
    <source>
        <dbReference type="EMBL" id="TGG78049.1"/>
    </source>
</evidence>